<sequence>MRKLLLWLAMVIGMVALILGGTAAFLYSRTGEDSLPQEAVTFGETALEPNGWDWVVPVLGDSVNKTYQSLTNLTVQKLGTFTDTVPQLVLPSWVTRAEVTITAPDGSTWSAGVEDCNTYTYTQNGEYDITVTAYHQENEPPADPQGWYAYHAAYTMQLTPTVTLSSDRAAQGSVVAIMLSGILDGEPSLETDLGSVWFRKTASGYMGYIPVTYNAESGDHVMTLTCGSLTQEVTLSVSKTEYGNASVPAEKESGGAEEFRNAIWPLYTTGESEKLWSGAFQRPSTGSVTLSYGVVQMVDGQRSGQATGLTYAAEPGETITAPQAGKVVFAGTLTLTGGTVVIDHGCGVKSYLYGLQTVTAQQGQTVSTGDAVGTAGEEHDLIYELRIGNKSVDPDKAILGSSGLQYRESE</sequence>
<proteinExistence type="predicted"/>
<accession>A0A9D2ERN4</accession>
<dbReference type="Proteomes" id="UP000824048">
    <property type="component" value="Unassembled WGS sequence"/>
</dbReference>
<comment type="caution">
    <text evidence="2">The sequence shown here is derived from an EMBL/GenBank/DDBJ whole genome shotgun (WGS) entry which is preliminary data.</text>
</comment>
<dbReference type="EMBL" id="DXBP01000034">
    <property type="protein sequence ID" value="HIZ41981.1"/>
    <property type="molecule type" value="Genomic_DNA"/>
</dbReference>
<evidence type="ECO:0000259" key="1">
    <source>
        <dbReference type="Pfam" id="PF01551"/>
    </source>
</evidence>
<name>A0A9D2ERN4_9FIRM</name>
<reference evidence="2" key="2">
    <citation type="submission" date="2021-04" db="EMBL/GenBank/DDBJ databases">
        <authorList>
            <person name="Gilroy R."/>
        </authorList>
    </citation>
    <scope>NUCLEOTIDE SEQUENCE</scope>
    <source>
        <strain evidence="2">ChiSxjej1B13-11774</strain>
    </source>
</reference>
<dbReference type="Pfam" id="PF01551">
    <property type="entry name" value="Peptidase_M23"/>
    <property type="match status" value="1"/>
</dbReference>
<gene>
    <name evidence="2" type="ORF">H9811_05400</name>
</gene>
<dbReference type="PANTHER" id="PTHR21666">
    <property type="entry name" value="PEPTIDASE-RELATED"/>
    <property type="match status" value="1"/>
</dbReference>
<organism evidence="2 3">
    <name type="scientific">Candidatus Gemmiger excrementigallinarum</name>
    <dbReference type="NCBI Taxonomy" id="2838609"/>
    <lineage>
        <taxon>Bacteria</taxon>
        <taxon>Bacillati</taxon>
        <taxon>Bacillota</taxon>
        <taxon>Clostridia</taxon>
        <taxon>Eubacteriales</taxon>
        <taxon>Gemmiger</taxon>
    </lineage>
</organism>
<dbReference type="CDD" id="cd12797">
    <property type="entry name" value="M23_peptidase"/>
    <property type="match status" value="1"/>
</dbReference>
<dbReference type="InterPro" id="IPR050570">
    <property type="entry name" value="Cell_wall_metabolism_enzyme"/>
</dbReference>
<dbReference type="SUPFAM" id="SSF51261">
    <property type="entry name" value="Duplicated hybrid motif"/>
    <property type="match status" value="1"/>
</dbReference>
<evidence type="ECO:0000313" key="2">
    <source>
        <dbReference type="EMBL" id="HIZ41981.1"/>
    </source>
</evidence>
<dbReference type="PANTHER" id="PTHR21666:SF270">
    <property type="entry name" value="MUREIN HYDROLASE ACTIVATOR ENVC"/>
    <property type="match status" value="1"/>
</dbReference>
<protein>
    <submittedName>
        <fullName evidence="2">M23 family metallopeptidase</fullName>
    </submittedName>
</protein>
<dbReference type="InterPro" id="IPR016047">
    <property type="entry name" value="M23ase_b-sheet_dom"/>
</dbReference>
<evidence type="ECO:0000313" key="3">
    <source>
        <dbReference type="Proteomes" id="UP000824048"/>
    </source>
</evidence>
<dbReference type="Gene3D" id="2.70.70.10">
    <property type="entry name" value="Glucose Permease (Domain IIA)"/>
    <property type="match status" value="1"/>
</dbReference>
<dbReference type="GO" id="GO:0004222">
    <property type="term" value="F:metalloendopeptidase activity"/>
    <property type="evidence" value="ECO:0007669"/>
    <property type="project" value="TreeGrafter"/>
</dbReference>
<reference evidence="2" key="1">
    <citation type="journal article" date="2021" name="PeerJ">
        <title>Extensive microbial diversity within the chicken gut microbiome revealed by metagenomics and culture.</title>
        <authorList>
            <person name="Gilroy R."/>
            <person name="Ravi A."/>
            <person name="Getino M."/>
            <person name="Pursley I."/>
            <person name="Horton D.L."/>
            <person name="Alikhan N.F."/>
            <person name="Baker D."/>
            <person name="Gharbi K."/>
            <person name="Hall N."/>
            <person name="Watson M."/>
            <person name="Adriaenssens E.M."/>
            <person name="Foster-Nyarko E."/>
            <person name="Jarju S."/>
            <person name="Secka A."/>
            <person name="Antonio M."/>
            <person name="Oren A."/>
            <person name="Chaudhuri R.R."/>
            <person name="La Ragione R."/>
            <person name="Hildebrand F."/>
            <person name="Pallen M.J."/>
        </authorList>
    </citation>
    <scope>NUCLEOTIDE SEQUENCE</scope>
    <source>
        <strain evidence="2">ChiSxjej1B13-11774</strain>
    </source>
</reference>
<dbReference type="AlphaFoldDB" id="A0A9D2ERN4"/>
<dbReference type="InterPro" id="IPR011055">
    <property type="entry name" value="Dup_hybrid_motif"/>
</dbReference>
<feature type="domain" description="M23ase beta-sheet core" evidence="1">
    <location>
        <begin position="306"/>
        <end position="394"/>
    </location>
</feature>